<dbReference type="EMBL" id="CP046509">
    <property type="protein sequence ID" value="QGU86897.1"/>
    <property type="molecule type" value="Genomic_DNA"/>
</dbReference>
<dbReference type="Pfam" id="PF08786">
    <property type="entry name" value="DcrB"/>
    <property type="match status" value="1"/>
</dbReference>
<dbReference type="EMBL" id="CP046509">
    <property type="protein sequence ID" value="QGU88100.1"/>
    <property type="molecule type" value="Genomic_DNA"/>
</dbReference>
<name>A0A6I6F2K3_9GAMM</name>
<dbReference type="RefSeq" id="WP_156287089.1">
    <property type="nucleotide sequence ID" value="NZ_CP046509.1"/>
</dbReference>
<evidence type="ECO:0000313" key="2">
    <source>
        <dbReference type="EMBL" id="QGU88100.1"/>
    </source>
</evidence>
<protein>
    <submittedName>
        <fullName evidence="2">DUF1795 domain-containing protein</fullName>
    </submittedName>
</protein>
<reference evidence="2 3" key="1">
    <citation type="submission" date="2019-12" db="EMBL/GenBank/DDBJ databases">
        <title>Erwinia sp. nov., isolated from droppings of birds in the Qinghai-Tiebt plateau of China.</title>
        <authorList>
            <person name="Ge Y."/>
        </authorList>
    </citation>
    <scope>NUCLEOTIDE SEQUENCE [LARGE SCALE GENOMIC DNA]</scope>
    <source>
        <strain evidence="2 3">J780</strain>
    </source>
</reference>
<dbReference type="AlphaFoldDB" id="A0A6I6F2K3"/>
<dbReference type="InterPro" id="IPR016123">
    <property type="entry name" value="Mog1/PsbP_a/b/a-sand"/>
</dbReference>
<dbReference type="KEGG" id="erwi:GN242_13085"/>
<dbReference type="Gene3D" id="3.40.1000.10">
    <property type="entry name" value="Mog1/PsbP, alpha/beta/alpha sandwich"/>
    <property type="match status" value="1"/>
</dbReference>
<organism evidence="2 3">
    <name type="scientific">Erwinia sorbitola</name>
    <dbReference type="NCBI Taxonomy" id="2681984"/>
    <lineage>
        <taxon>Bacteria</taxon>
        <taxon>Pseudomonadati</taxon>
        <taxon>Pseudomonadota</taxon>
        <taxon>Gammaproteobacteria</taxon>
        <taxon>Enterobacterales</taxon>
        <taxon>Erwiniaceae</taxon>
        <taxon>Erwinia</taxon>
    </lineage>
</organism>
<gene>
    <name evidence="1" type="ORF">GN242_06595</name>
    <name evidence="2" type="ORF">GN242_13085</name>
</gene>
<evidence type="ECO:0000313" key="3">
    <source>
        <dbReference type="Proteomes" id="UP000424752"/>
    </source>
</evidence>
<dbReference type="SUPFAM" id="SSF55724">
    <property type="entry name" value="Mog1p/PsbP-like"/>
    <property type="match status" value="1"/>
</dbReference>
<sequence length="139" mass="15734">MYHFNEGTIDLPDEWKDVTINVLSTSENDAGGLSFTISRDTPPWGMAFREFAEREITLLSTQLKNFSEIERVRDPLDNYESVSCEFSWSSTQGNIHQLMFFVSAAKNVLILNATMPALLSESQKALILSLLNTLVLRDK</sequence>
<proteinExistence type="predicted"/>
<evidence type="ECO:0000313" key="1">
    <source>
        <dbReference type="EMBL" id="QGU86897.1"/>
    </source>
</evidence>
<dbReference type="InterPro" id="IPR014894">
    <property type="entry name" value="DcrB/EagT6"/>
</dbReference>
<accession>A0A6I6F2K3</accession>
<dbReference type="KEGG" id="erwi:GN242_06595"/>
<dbReference type="Proteomes" id="UP000424752">
    <property type="component" value="Chromosome"/>
</dbReference>